<accession>A0A1I5VH58</accession>
<evidence type="ECO:0000256" key="7">
    <source>
        <dbReference type="ARBA" id="ARBA00023136"/>
    </source>
</evidence>
<protein>
    <submittedName>
        <fullName evidence="10">Dolichyl-phosphate-mannose-protein mannosyltransferase</fullName>
    </submittedName>
</protein>
<keyword evidence="6 8" id="KW-1133">Transmembrane helix</keyword>
<keyword evidence="5 8" id="KW-0812">Transmembrane</keyword>
<feature type="domain" description="Glycosyltransferase RgtA/B/C/D-like" evidence="9">
    <location>
        <begin position="101"/>
        <end position="251"/>
    </location>
</feature>
<dbReference type="STRING" id="1079859.SAMN04515674_109112"/>
<evidence type="ECO:0000256" key="3">
    <source>
        <dbReference type="ARBA" id="ARBA00022676"/>
    </source>
</evidence>
<feature type="transmembrane region" description="Helical" evidence="8">
    <location>
        <begin position="114"/>
        <end position="135"/>
    </location>
</feature>
<dbReference type="Proteomes" id="UP000199306">
    <property type="component" value="Unassembled WGS sequence"/>
</dbReference>
<dbReference type="EMBL" id="FOXH01000009">
    <property type="protein sequence ID" value="SFQ06751.1"/>
    <property type="molecule type" value="Genomic_DNA"/>
</dbReference>
<keyword evidence="3 10" id="KW-0328">Glycosyltransferase</keyword>
<evidence type="ECO:0000256" key="4">
    <source>
        <dbReference type="ARBA" id="ARBA00022679"/>
    </source>
</evidence>
<evidence type="ECO:0000256" key="1">
    <source>
        <dbReference type="ARBA" id="ARBA00004651"/>
    </source>
</evidence>
<evidence type="ECO:0000256" key="2">
    <source>
        <dbReference type="ARBA" id="ARBA00022475"/>
    </source>
</evidence>
<dbReference type="GO" id="GO:0005886">
    <property type="term" value="C:plasma membrane"/>
    <property type="evidence" value="ECO:0007669"/>
    <property type="project" value="UniProtKB-SubCell"/>
</dbReference>
<dbReference type="PANTHER" id="PTHR33908">
    <property type="entry name" value="MANNOSYLTRANSFERASE YKCB-RELATED"/>
    <property type="match status" value="1"/>
</dbReference>
<feature type="transmembrane region" description="Helical" evidence="8">
    <location>
        <begin position="142"/>
        <end position="162"/>
    </location>
</feature>
<comment type="subcellular location">
    <subcellularLocation>
        <location evidence="1">Cell membrane</location>
        <topology evidence="1">Multi-pass membrane protein</topology>
    </subcellularLocation>
</comment>
<dbReference type="Pfam" id="PF13231">
    <property type="entry name" value="PMT_2"/>
    <property type="match status" value="1"/>
</dbReference>
<evidence type="ECO:0000313" key="10">
    <source>
        <dbReference type="EMBL" id="SFQ06751.1"/>
    </source>
</evidence>
<organism evidence="10 11">
    <name type="scientific">Pseudarcicella hirudinis</name>
    <dbReference type="NCBI Taxonomy" id="1079859"/>
    <lineage>
        <taxon>Bacteria</taxon>
        <taxon>Pseudomonadati</taxon>
        <taxon>Bacteroidota</taxon>
        <taxon>Cytophagia</taxon>
        <taxon>Cytophagales</taxon>
        <taxon>Flectobacillaceae</taxon>
        <taxon>Pseudarcicella</taxon>
    </lineage>
</organism>
<gene>
    <name evidence="10" type="ORF">SAMN04515674_109112</name>
</gene>
<feature type="transmembrane region" description="Helical" evidence="8">
    <location>
        <begin position="371"/>
        <end position="388"/>
    </location>
</feature>
<feature type="transmembrane region" description="Helical" evidence="8">
    <location>
        <begin position="431"/>
        <end position="448"/>
    </location>
</feature>
<feature type="transmembrane region" description="Helical" evidence="8">
    <location>
        <begin position="324"/>
        <end position="341"/>
    </location>
</feature>
<keyword evidence="2" id="KW-1003">Cell membrane</keyword>
<evidence type="ECO:0000256" key="6">
    <source>
        <dbReference type="ARBA" id="ARBA00022989"/>
    </source>
</evidence>
<keyword evidence="4 10" id="KW-0808">Transferase</keyword>
<evidence type="ECO:0000256" key="8">
    <source>
        <dbReference type="SAM" id="Phobius"/>
    </source>
</evidence>
<dbReference type="InterPro" id="IPR050297">
    <property type="entry name" value="LipidA_mod_glycosyltrf_83"/>
</dbReference>
<keyword evidence="7 8" id="KW-0472">Membrane</keyword>
<dbReference type="GO" id="GO:0009103">
    <property type="term" value="P:lipopolysaccharide biosynthetic process"/>
    <property type="evidence" value="ECO:0007669"/>
    <property type="project" value="UniProtKB-ARBA"/>
</dbReference>
<feature type="transmembrane region" description="Helical" evidence="8">
    <location>
        <begin position="460"/>
        <end position="477"/>
    </location>
</feature>
<feature type="transmembrane region" description="Helical" evidence="8">
    <location>
        <begin position="400"/>
        <end position="419"/>
    </location>
</feature>
<dbReference type="RefSeq" id="WP_092018141.1">
    <property type="nucleotide sequence ID" value="NZ_FOXH01000009.1"/>
</dbReference>
<feature type="transmembrane region" description="Helical" evidence="8">
    <location>
        <begin position="347"/>
        <end position="364"/>
    </location>
</feature>
<keyword evidence="11" id="KW-1185">Reference proteome</keyword>
<sequence>MSQSIFSSPRLQCIFLFLIILLASVLRITNLGKHAIFFDEKSTVLISQAVALEGNNQKDVFYTEGKTTFTPKEFWKPKNIEDFYDAIRRGDIGNSPAYYGVLHLWIEAFGLSDFAIRLLSVFFSCGTIFLLFFFIKEHFKNVKLALAGSLLMAIEPFFIAYSQQARNYSMSFFFALLATHLFLKIVKKENNSGSRILYISYGIVAGICLLSHFLTATVFMAHGFYVLLFVRKWNTWLFLILSLAIGLSAFTFWIKFGGGNYTFDTLSYQAKMYYKIAHSVPNPHAGTIDPATPGIVLKKSLPIFSDLFIVSNGFSSYMTGKKNMILVIFSIMVSLVSLIQYRKTSRNLWLGILLGWNLIASFLYTTGTFQYIELVNCVILCYCFRIFWMNETDPEQRRLLTFMAILAFFPTIFLILFTFKNGHTFGLTQRYSGFSFPYSIIFVALAIFETPKLGKPLQYIVWVLLLVQVFFVGKTIHSIHEDISPKYTYRDKARIRNPHYKIAMDIRKMYQTGDTVIYPSWTEGEYGAYDNYTKDIKKSFLDAQLVNLYLPKDAEFTQTVDAFNPNKVFLKKKDGQKIELFDFKGTTYRY</sequence>
<dbReference type="PANTHER" id="PTHR33908:SF11">
    <property type="entry name" value="MEMBRANE PROTEIN"/>
    <property type="match status" value="1"/>
</dbReference>
<dbReference type="OrthoDB" id="1467253at2"/>
<evidence type="ECO:0000256" key="5">
    <source>
        <dbReference type="ARBA" id="ARBA00022692"/>
    </source>
</evidence>
<name>A0A1I5VH58_9BACT</name>
<dbReference type="InterPro" id="IPR038731">
    <property type="entry name" value="RgtA/B/C-like"/>
</dbReference>
<proteinExistence type="predicted"/>
<evidence type="ECO:0000313" key="11">
    <source>
        <dbReference type="Proteomes" id="UP000199306"/>
    </source>
</evidence>
<dbReference type="AlphaFoldDB" id="A0A1I5VH58"/>
<dbReference type="GO" id="GO:0016763">
    <property type="term" value="F:pentosyltransferase activity"/>
    <property type="evidence" value="ECO:0007669"/>
    <property type="project" value="TreeGrafter"/>
</dbReference>
<feature type="transmembrane region" description="Helical" evidence="8">
    <location>
        <begin position="233"/>
        <end position="254"/>
    </location>
</feature>
<reference evidence="10 11" key="1">
    <citation type="submission" date="2016-10" db="EMBL/GenBank/DDBJ databases">
        <authorList>
            <person name="de Groot N.N."/>
        </authorList>
    </citation>
    <scope>NUCLEOTIDE SEQUENCE [LARGE SCALE GENOMIC DNA]</scope>
    <source>
        <strain evidence="11">E92,LMG 26720,CCM 7988</strain>
    </source>
</reference>
<feature type="transmembrane region" description="Helical" evidence="8">
    <location>
        <begin position="168"/>
        <end position="186"/>
    </location>
</feature>
<evidence type="ECO:0000259" key="9">
    <source>
        <dbReference type="Pfam" id="PF13231"/>
    </source>
</evidence>
<feature type="transmembrane region" description="Helical" evidence="8">
    <location>
        <begin position="198"/>
        <end position="221"/>
    </location>
</feature>